<keyword evidence="5" id="KW-0812">Transmembrane</keyword>
<keyword evidence="5" id="KW-1133">Transmembrane helix</keyword>
<dbReference type="GO" id="GO:0006508">
    <property type="term" value="P:proteolysis"/>
    <property type="evidence" value="ECO:0007669"/>
    <property type="project" value="InterPro"/>
</dbReference>
<dbReference type="InterPro" id="IPR001762">
    <property type="entry name" value="Disintegrin_dom"/>
</dbReference>
<keyword evidence="4" id="KW-0862">Zinc</keyword>
<dbReference type="InterPro" id="IPR024079">
    <property type="entry name" value="MetalloPept_cat_dom_sf"/>
</dbReference>
<organism evidence="9 11">
    <name type="scientific">Rozella allomycis (strain CSF55)</name>
    <dbReference type="NCBI Taxonomy" id="988480"/>
    <lineage>
        <taxon>Eukaryota</taxon>
        <taxon>Fungi</taxon>
        <taxon>Fungi incertae sedis</taxon>
        <taxon>Cryptomycota</taxon>
        <taxon>Cryptomycota incertae sedis</taxon>
        <taxon>Rozella</taxon>
    </lineage>
</organism>
<dbReference type="Proteomes" id="UP000281549">
    <property type="component" value="Unassembled WGS sequence"/>
</dbReference>
<feature type="domain" description="Disintegrin" evidence="7">
    <location>
        <begin position="423"/>
        <end position="510"/>
    </location>
</feature>
<dbReference type="Pfam" id="PF13688">
    <property type="entry name" value="Reprolysin_5"/>
    <property type="match status" value="1"/>
</dbReference>
<dbReference type="Pfam" id="PF00200">
    <property type="entry name" value="Disintegrin"/>
    <property type="match status" value="1"/>
</dbReference>
<feature type="domain" description="Peptidase M12B" evidence="8">
    <location>
        <begin position="188"/>
        <end position="416"/>
    </location>
</feature>
<dbReference type="SUPFAM" id="SSF55486">
    <property type="entry name" value="Metalloproteases ('zincins'), catalytic domain"/>
    <property type="match status" value="1"/>
</dbReference>
<keyword evidence="4" id="KW-0479">Metal-binding</keyword>
<reference evidence="9 11" key="1">
    <citation type="journal article" date="2013" name="Curr. Biol.">
        <title>Shared signatures of parasitism and phylogenomics unite Cryptomycota and microsporidia.</title>
        <authorList>
            <person name="James T.Y."/>
            <person name="Pelin A."/>
            <person name="Bonen L."/>
            <person name="Ahrendt S."/>
            <person name="Sain D."/>
            <person name="Corradi N."/>
            <person name="Stajich J.E."/>
        </authorList>
    </citation>
    <scope>NUCLEOTIDE SEQUENCE [LARGE SCALE GENOMIC DNA]</scope>
    <source>
        <strain evidence="9 11">CSF55</strain>
        <strain evidence="9 11">CSF55</strain>
    </source>
</reference>
<feature type="binding site" evidence="4">
    <location>
        <position position="341"/>
    </location>
    <ligand>
        <name>Zn(2+)</name>
        <dbReference type="ChEBI" id="CHEBI:29105"/>
        <note>catalytic</note>
    </ligand>
</feature>
<dbReference type="SMART" id="SM00050">
    <property type="entry name" value="DISIN"/>
    <property type="match status" value="1"/>
</dbReference>
<evidence type="ECO:0000259" key="7">
    <source>
        <dbReference type="PROSITE" id="PS50214"/>
    </source>
</evidence>
<dbReference type="GO" id="GO:0007229">
    <property type="term" value="P:integrin-mediated signaling pathway"/>
    <property type="evidence" value="ECO:0007669"/>
    <property type="project" value="UniProtKB-KW"/>
</dbReference>
<evidence type="ECO:0000256" key="1">
    <source>
        <dbReference type="ARBA" id="ARBA00023157"/>
    </source>
</evidence>
<feature type="transmembrane region" description="Helical" evidence="5">
    <location>
        <begin position="600"/>
        <end position="624"/>
    </location>
</feature>
<dbReference type="Proteomes" id="UP000030755">
    <property type="component" value="Unassembled WGS sequence"/>
</dbReference>
<dbReference type="AlphaFoldDB" id="A0A075B266"/>
<evidence type="ECO:0000256" key="6">
    <source>
        <dbReference type="SAM" id="SignalP"/>
    </source>
</evidence>
<comment type="function">
    <text evidence="2">Probable zinc protease.</text>
</comment>
<dbReference type="PROSITE" id="PS50214">
    <property type="entry name" value="DISINTEGRIN_2"/>
    <property type="match status" value="1"/>
</dbReference>
<dbReference type="PROSITE" id="PS50215">
    <property type="entry name" value="ADAM_MEPRO"/>
    <property type="match status" value="1"/>
</dbReference>
<feature type="signal peptide" evidence="6">
    <location>
        <begin position="1"/>
        <end position="19"/>
    </location>
</feature>
<dbReference type="GO" id="GO:0046872">
    <property type="term" value="F:metal ion binding"/>
    <property type="evidence" value="ECO:0007669"/>
    <property type="project" value="UniProtKB-KW"/>
</dbReference>
<dbReference type="HOGENOM" id="CLU_434859_0_0_1"/>
<evidence type="ECO:0000313" key="10">
    <source>
        <dbReference type="EMBL" id="RKP20172.1"/>
    </source>
</evidence>
<dbReference type="PANTHER" id="PTHR11905">
    <property type="entry name" value="ADAM A DISINTEGRIN AND METALLOPROTEASE DOMAIN"/>
    <property type="match status" value="1"/>
</dbReference>
<dbReference type="EMBL" id="ML005102">
    <property type="protein sequence ID" value="RKP20172.1"/>
    <property type="molecule type" value="Genomic_DNA"/>
</dbReference>
<keyword evidence="6" id="KW-0732">Signal</keyword>
<accession>A0A075B266</accession>
<feature type="binding site" evidence="4">
    <location>
        <position position="337"/>
    </location>
    <ligand>
        <name>Zn(2+)</name>
        <dbReference type="ChEBI" id="CHEBI:29105"/>
        <note>catalytic</note>
    </ligand>
</feature>
<dbReference type="FunFam" id="4.10.70.10:FF:000003">
    <property type="entry name" value="Disintegrin and metalloproteinase domain-containing protein 17"/>
    <property type="match status" value="1"/>
</dbReference>
<feature type="binding site" evidence="4">
    <location>
        <position position="347"/>
    </location>
    <ligand>
        <name>Zn(2+)</name>
        <dbReference type="ChEBI" id="CHEBI:29105"/>
        <note>catalytic</note>
    </ligand>
</feature>
<keyword evidence="5" id="KW-0472">Membrane</keyword>
<keyword evidence="1" id="KW-1015">Disulfide bond</keyword>
<evidence type="ECO:0000313" key="9">
    <source>
        <dbReference type="EMBL" id="EPZ34918.1"/>
    </source>
</evidence>
<dbReference type="Gene3D" id="4.10.70.10">
    <property type="entry name" value="Disintegrin domain"/>
    <property type="match status" value="1"/>
</dbReference>
<evidence type="ECO:0000256" key="3">
    <source>
        <dbReference type="ARBA" id="ARBA00074021"/>
    </source>
</evidence>
<evidence type="ECO:0000256" key="5">
    <source>
        <dbReference type="SAM" id="Phobius"/>
    </source>
</evidence>
<dbReference type="InterPro" id="IPR001590">
    <property type="entry name" value="Peptidase_M12B"/>
</dbReference>
<keyword evidence="10" id="KW-0401">Integrin</keyword>
<keyword evidence="11" id="KW-1185">Reference proteome</keyword>
<dbReference type="InterPro" id="IPR006586">
    <property type="entry name" value="ADAM_Cys-rich"/>
</dbReference>
<evidence type="ECO:0000256" key="4">
    <source>
        <dbReference type="PROSITE-ProRule" id="PRU00276"/>
    </source>
</evidence>
<dbReference type="OrthoDB" id="5951731at2759"/>
<dbReference type="InterPro" id="IPR036436">
    <property type="entry name" value="Disintegrin_dom_sf"/>
</dbReference>
<reference evidence="10" key="3">
    <citation type="submission" date="2018-08" db="EMBL/GenBank/DDBJ databases">
        <title>Leveraging single-cell genomics to expand the Fungal Tree of Life.</title>
        <authorList>
            <consortium name="DOE Joint Genome Institute"/>
            <person name="Ahrendt S.R."/>
            <person name="Quandt C.A."/>
            <person name="Ciobanu D."/>
            <person name="Clum A."/>
            <person name="Salamov A."/>
            <person name="Andreopoulos B."/>
            <person name="Cheng J.-F."/>
            <person name="Woyke T."/>
            <person name="Pelin A."/>
            <person name="Henrissat B."/>
            <person name="Reynolds N."/>
            <person name="Benny G.L."/>
            <person name="Smith M.E."/>
            <person name="James T.Y."/>
            <person name="Grigoriev I.V."/>
        </authorList>
    </citation>
    <scope>NUCLEOTIDE SEQUENCE</scope>
    <source>
        <strain evidence="10">CSF55</strain>
    </source>
</reference>
<dbReference type="OMA" id="FATICNG"/>
<dbReference type="SMART" id="SM00608">
    <property type="entry name" value="ACR"/>
    <property type="match status" value="1"/>
</dbReference>
<evidence type="ECO:0000256" key="2">
    <source>
        <dbReference type="ARBA" id="ARBA00056552"/>
    </source>
</evidence>
<evidence type="ECO:0000313" key="11">
    <source>
        <dbReference type="Proteomes" id="UP000030755"/>
    </source>
</evidence>
<sequence length="629" mass="68260">MTLRPFALFTIWFLLVINAENIIQVAFSNNNNDQWDRTLPFARLIENGASTSFNIRICKLKREDFAIICYKGNIERDISYNTNNAGFLVNSKLTLDYNNRFNEEEKDLFLSLYCENGLKCLGIMRSSKTVSDISMDNGDWKLNKSKYFFKRDEESQEKICGYEESMTRAVRKNPFIKRADTGCPSSLKMMKLGLALDCNFVQANGGVNQATTQAILYVSQLNNVYRTNFNLIFQIAKIVAFDTCTTTESKNWNVPCSNSYTISQRLSDFSVWRINTQNDDAGIWHMLTLCNTGGTVGVAYRGMACVGSNAPSITGSMQSGVGVSVVTSSLGIKVLEHEIGHLLGAMHDCVSGCNCAGSGCLDCCPCSNTDGCDCQSEFVMTPVLQSGTTNNFSPCAKNSICSLLGSLDGKCLNEIDGAVQTGEAVCGNGIREGNEECDCGANCLNDSCCTLNCTLTANAKCSPTNDKCCTNSCQISPKGTLCRNSTGFCNSSETCDGSSSTCPPTNVLVDGTSCPAVNGLSNMYCASGVCTSRDYQCQVIGQRWGAKNSCAPSSSCQMSCSIAGVCFDTSAFFRDGTECASNGRCKNGVCVKGPWYTDTLTIVLFAAGGVFVFIMTGSLIYKLYKRYKH</sequence>
<reference evidence="12" key="2">
    <citation type="journal article" date="2018" name="Nat. Microbiol.">
        <title>Leveraging single-cell genomics to expand the fungal tree of life.</title>
        <authorList>
            <person name="Ahrendt S.R."/>
            <person name="Quandt C.A."/>
            <person name="Ciobanu D."/>
            <person name="Clum A."/>
            <person name="Salamov A."/>
            <person name="Andreopoulos B."/>
            <person name="Cheng J.F."/>
            <person name="Woyke T."/>
            <person name="Pelin A."/>
            <person name="Henrissat B."/>
            <person name="Reynolds N.K."/>
            <person name="Benny G.L."/>
            <person name="Smith M.E."/>
            <person name="James T.Y."/>
            <person name="Grigoriev I.V."/>
        </authorList>
    </citation>
    <scope>NUCLEOTIDE SEQUENCE [LARGE SCALE GENOMIC DNA]</scope>
    <source>
        <strain evidence="12">CSF55</strain>
    </source>
</reference>
<feature type="active site" evidence="4">
    <location>
        <position position="338"/>
    </location>
</feature>
<comment type="caution">
    <text evidence="4">Lacks conserved residue(s) required for the propagation of feature annotation.</text>
</comment>
<dbReference type="Gene3D" id="3.40.390.10">
    <property type="entry name" value="Collagenase (Catalytic Domain)"/>
    <property type="match status" value="1"/>
</dbReference>
<gene>
    <name evidence="9" type="ORF">O9G_001648</name>
    <name evidence="10" type="ORF">ROZALSC1DRAFT_28321</name>
</gene>
<feature type="chain" id="PRO_5040560499" description="Disintegrin and metalloproteinase domain-containing protein B" evidence="6">
    <location>
        <begin position="20"/>
        <end position="629"/>
    </location>
</feature>
<dbReference type="SUPFAM" id="SSF57552">
    <property type="entry name" value="Blood coagulation inhibitor (disintegrin)"/>
    <property type="match status" value="1"/>
</dbReference>
<protein>
    <recommendedName>
        <fullName evidence="3">Disintegrin and metalloproteinase domain-containing protein B</fullName>
    </recommendedName>
</protein>
<dbReference type="GO" id="GO:0004222">
    <property type="term" value="F:metalloendopeptidase activity"/>
    <property type="evidence" value="ECO:0007669"/>
    <property type="project" value="InterPro"/>
</dbReference>
<dbReference type="STRING" id="988480.A0A075B266"/>
<dbReference type="EMBL" id="KE560903">
    <property type="protein sequence ID" value="EPZ34918.1"/>
    <property type="molecule type" value="Genomic_DNA"/>
</dbReference>
<proteinExistence type="predicted"/>
<evidence type="ECO:0000313" key="12">
    <source>
        <dbReference type="Proteomes" id="UP000281549"/>
    </source>
</evidence>
<dbReference type="PANTHER" id="PTHR11905:SF159">
    <property type="entry name" value="ADAM METALLOPROTEASE"/>
    <property type="match status" value="1"/>
</dbReference>
<name>A0A075B266_ROZAC</name>
<evidence type="ECO:0000259" key="8">
    <source>
        <dbReference type="PROSITE" id="PS50215"/>
    </source>
</evidence>